<evidence type="ECO:0000259" key="2">
    <source>
        <dbReference type="Pfam" id="PF01936"/>
    </source>
</evidence>
<dbReference type="AlphaFoldDB" id="A0A166HGI1"/>
<proteinExistence type="predicted"/>
<feature type="region of interest" description="Disordered" evidence="1">
    <location>
        <begin position="175"/>
        <end position="198"/>
    </location>
</feature>
<feature type="region of interest" description="Disordered" evidence="1">
    <location>
        <begin position="494"/>
        <end position="519"/>
    </location>
</feature>
<gene>
    <name evidence="3" type="ORF">FIBSPDRAFT_1045952</name>
</gene>
<name>A0A166HGI1_9AGAM</name>
<reference evidence="3 4" key="1">
    <citation type="journal article" date="2016" name="Mol. Biol. Evol.">
        <title>Comparative Genomics of Early-Diverging Mushroom-Forming Fungi Provides Insights into the Origins of Lignocellulose Decay Capabilities.</title>
        <authorList>
            <person name="Nagy L.G."/>
            <person name="Riley R."/>
            <person name="Tritt A."/>
            <person name="Adam C."/>
            <person name="Daum C."/>
            <person name="Floudas D."/>
            <person name="Sun H."/>
            <person name="Yadav J.S."/>
            <person name="Pangilinan J."/>
            <person name="Larsson K.H."/>
            <person name="Matsuura K."/>
            <person name="Barry K."/>
            <person name="Labutti K."/>
            <person name="Kuo R."/>
            <person name="Ohm R.A."/>
            <person name="Bhattacharya S.S."/>
            <person name="Shirouzu T."/>
            <person name="Yoshinaga Y."/>
            <person name="Martin F.M."/>
            <person name="Grigoriev I.V."/>
            <person name="Hibbett D.S."/>
        </authorList>
    </citation>
    <scope>NUCLEOTIDE SEQUENCE [LARGE SCALE GENOMIC DNA]</scope>
    <source>
        <strain evidence="3 4">CBS 109695</strain>
    </source>
</reference>
<dbReference type="InterPro" id="IPR024768">
    <property type="entry name" value="Marf1"/>
</dbReference>
<dbReference type="PANTHER" id="PTHR14379:SF3">
    <property type="entry name" value="MEIOSIS REGULATOR AND MRNA STABILITY FACTOR 1"/>
    <property type="match status" value="1"/>
</dbReference>
<dbReference type="EMBL" id="KV417569">
    <property type="protein sequence ID" value="KZP18838.1"/>
    <property type="molecule type" value="Genomic_DNA"/>
</dbReference>
<evidence type="ECO:0000256" key="1">
    <source>
        <dbReference type="SAM" id="MobiDB-lite"/>
    </source>
</evidence>
<dbReference type="GO" id="GO:0010468">
    <property type="term" value="P:regulation of gene expression"/>
    <property type="evidence" value="ECO:0007669"/>
    <property type="project" value="InterPro"/>
</dbReference>
<accession>A0A166HGI1</accession>
<protein>
    <recommendedName>
        <fullName evidence="2">NYN domain-containing protein</fullName>
    </recommendedName>
</protein>
<evidence type="ECO:0000313" key="4">
    <source>
        <dbReference type="Proteomes" id="UP000076532"/>
    </source>
</evidence>
<feature type="compositionally biased region" description="Polar residues" evidence="1">
    <location>
        <begin position="270"/>
        <end position="295"/>
    </location>
</feature>
<feature type="compositionally biased region" description="Low complexity" evidence="1">
    <location>
        <begin position="175"/>
        <end position="191"/>
    </location>
</feature>
<dbReference type="GO" id="GO:0005777">
    <property type="term" value="C:peroxisome"/>
    <property type="evidence" value="ECO:0007669"/>
    <property type="project" value="InterPro"/>
</dbReference>
<feature type="region of interest" description="Disordered" evidence="1">
    <location>
        <begin position="316"/>
        <end position="341"/>
    </location>
</feature>
<dbReference type="Gene3D" id="3.40.50.1010">
    <property type="entry name" value="5'-nuclease"/>
    <property type="match status" value="1"/>
</dbReference>
<sequence>MSEETPVAIFWDIDKLPLPSDSPTYETVHKITEKAHAYGPITLFRAYSDVPESVNGGSARFDLPAAGVSFVGYAQDGAKSIAMSIDMLVYAMDHPTPMTLVVVSDDNLLIHACSTLRMRKYRIVVVSPSDACHRMQGGVSAFIDWTRLMEAGDDGEELAMDSHSVQSLARASPTATPTLTPLFGSPAEAASPPLPLKPDVRLSLRASPQHSDVSPPSPSMFGPEILMGNNVNYPNNHCSQYPTCHCAHCAHWHEAEDIMTNRAQVAEPLPSSTEPAVQHTRSLSLSHRNPLSENATFKEPLTPKAEVADSVTGGHIATVSLPDSDSTPSRKAFGPRPVAALPLPTQHKLPVQTRGIAVEETYPVIDIPNTVFITADPSSSDNACQAGVPANRADASLNPRDGNNVHARPSQPPAVFQPLVDELRRQGGNQCQRSILAEGLMTRDLTAYQRAGVSNFKDYMDRAVYAGIVTAGTDYTVRPGVPWIALNPALRLSQESNQATPPSTSISRPPSSLEATSAAPQGRSLFQGLIDELREHGSHPDRSQVADSLLRKDSSAYTRAGVTSFKQFSAKAVAAGVVTLGKSKNDTGNLIPTIYLTPAWKHHRPATTQPKGSLAPLTERLREMRDNNITRPYRWTVHTALITENPSVYSDVGVGDFSEYAQNAERAGVVLLGGEGQRQWIALAVD</sequence>
<dbReference type="OrthoDB" id="549353at2759"/>
<feature type="domain" description="NYN" evidence="2">
    <location>
        <begin position="7"/>
        <end position="128"/>
    </location>
</feature>
<dbReference type="Proteomes" id="UP000076532">
    <property type="component" value="Unassembled WGS sequence"/>
</dbReference>
<organism evidence="3 4">
    <name type="scientific">Athelia psychrophila</name>
    <dbReference type="NCBI Taxonomy" id="1759441"/>
    <lineage>
        <taxon>Eukaryota</taxon>
        <taxon>Fungi</taxon>
        <taxon>Dikarya</taxon>
        <taxon>Basidiomycota</taxon>
        <taxon>Agaricomycotina</taxon>
        <taxon>Agaricomycetes</taxon>
        <taxon>Agaricomycetidae</taxon>
        <taxon>Atheliales</taxon>
        <taxon>Atheliaceae</taxon>
        <taxon>Athelia</taxon>
    </lineage>
</organism>
<feature type="region of interest" description="Disordered" evidence="1">
    <location>
        <begin position="269"/>
        <end position="300"/>
    </location>
</feature>
<dbReference type="PANTHER" id="PTHR14379">
    <property type="entry name" value="LIMKAIN B LKAP"/>
    <property type="match status" value="1"/>
</dbReference>
<keyword evidence="4" id="KW-1185">Reference proteome</keyword>
<dbReference type="GO" id="GO:0004540">
    <property type="term" value="F:RNA nuclease activity"/>
    <property type="evidence" value="ECO:0007669"/>
    <property type="project" value="InterPro"/>
</dbReference>
<dbReference type="Pfam" id="PF01936">
    <property type="entry name" value="NYN"/>
    <property type="match status" value="1"/>
</dbReference>
<feature type="compositionally biased region" description="Low complexity" evidence="1">
    <location>
        <begin position="500"/>
        <end position="512"/>
    </location>
</feature>
<dbReference type="InterPro" id="IPR021139">
    <property type="entry name" value="NYN"/>
</dbReference>
<evidence type="ECO:0000313" key="3">
    <source>
        <dbReference type="EMBL" id="KZP18838.1"/>
    </source>
</evidence>
<dbReference type="STRING" id="436010.A0A166HGI1"/>
<dbReference type="CDD" id="cd10910">
    <property type="entry name" value="PIN_limkain_b1_N_like"/>
    <property type="match status" value="1"/>
</dbReference>